<dbReference type="EMBL" id="LAZR01032482">
    <property type="protein sequence ID" value="KKL50758.1"/>
    <property type="molecule type" value="Genomic_DNA"/>
</dbReference>
<gene>
    <name evidence="1" type="ORF">LCGC14_2302290</name>
</gene>
<accession>A0A0F9CN73</accession>
<protein>
    <recommendedName>
        <fullName evidence="2">CBM-cenC domain-containing protein</fullName>
    </recommendedName>
</protein>
<evidence type="ECO:0000313" key="1">
    <source>
        <dbReference type="EMBL" id="KKL50758.1"/>
    </source>
</evidence>
<name>A0A0F9CN73_9ZZZZ</name>
<proteinExistence type="predicted"/>
<evidence type="ECO:0008006" key="2">
    <source>
        <dbReference type="Google" id="ProtNLM"/>
    </source>
</evidence>
<sequence length="576" mass="61841">GLTVLIVEPDREAGWWVEVWNLRNTTKIVTALPDVAEVDLEHIPGDIGKGALFLPANHADISEIIDPTAVPFKQNLVKVYQHGRFSYGFVPDDIDEAYAEDGARLSRIHGEGQERMLKWGRVLWKDNPANPTKTRTWLWGSDANAIPWATGEAESVLINGGAEDAVVEPWVPVGTAGLSADATVQRTGQYSIRVAPTALNDGAEIPFSGTQEGRRVLTDLYLRDGGTTDKTFLIELLDQDDAVLDSDTLSPGSAAWLPANLAGIPTTATTHRLRVTQTAGTLEPWHVEDAAAYTGISATFTEDEAKVMLSRAQVAEGLHSIEIAFEASSNFNGGVFFFPVQANQDYTLTLKVTAAVGKQVRFGLRLGGILDATDHTFTALGTFDTIVLTGTAGSTETTGRFAIDAIDTDAFSMFLDAGVLQPGAPAANAGIIVTDVHTAMVARGTLDFVTLGFTLTHDSAGIPWPENLKFEADPRWTMFDLLDKLEGLGYRKQFAPVNWRAGGDTGWQLDVYAPNNAGVAYNLLEDGPALLPSDTIENANPSSAPPLEPLVYGEGAGGLWSVAQLDPATITALERR</sequence>
<feature type="non-terminal residue" evidence="1">
    <location>
        <position position="1"/>
    </location>
</feature>
<comment type="caution">
    <text evidence="1">The sequence shown here is derived from an EMBL/GenBank/DDBJ whole genome shotgun (WGS) entry which is preliminary data.</text>
</comment>
<feature type="non-terminal residue" evidence="1">
    <location>
        <position position="576"/>
    </location>
</feature>
<organism evidence="1">
    <name type="scientific">marine sediment metagenome</name>
    <dbReference type="NCBI Taxonomy" id="412755"/>
    <lineage>
        <taxon>unclassified sequences</taxon>
        <taxon>metagenomes</taxon>
        <taxon>ecological metagenomes</taxon>
    </lineage>
</organism>
<dbReference type="AlphaFoldDB" id="A0A0F9CN73"/>
<reference evidence="1" key="1">
    <citation type="journal article" date="2015" name="Nature">
        <title>Complex archaea that bridge the gap between prokaryotes and eukaryotes.</title>
        <authorList>
            <person name="Spang A."/>
            <person name="Saw J.H."/>
            <person name="Jorgensen S.L."/>
            <person name="Zaremba-Niedzwiedzka K."/>
            <person name="Martijn J."/>
            <person name="Lind A.E."/>
            <person name="van Eijk R."/>
            <person name="Schleper C."/>
            <person name="Guy L."/>
            <person name="Ettema T.J."/>
        </authorList>
    </citation>
    <scope>NUCLEOTIDE SEQUENCE</scope>
</reference>